<dbReference type="Pfam" id="PF01145">
    <property type="entry name" value="Band_7"/>
    <property type="match status" value="1"/>
</dbReference>
<dbReference type="GO" id="GO:0016020">
    <property type="term" value="C:membrane"/>
    <property type="evidence" value="ECO:0007669"/>
    <property type="project" value="UniProtKB-SubCell"/>
</dbReference>
<comment type="similarity">
    <text evidence="2 6">Belongs to the band 7/mec-2 family. HflC subfamily.</text>
</comment>
<feature type="domain" description="Band 7" evidence="8">
    <location>
        <begin position="22"/>
        <end position="222"/>
    </location>
</feature>
<dbReference type="RefSeq" id="WP_078928272.1">
    <property type="nucleotide sequence ID" value="NZ_FUXX01000008.1"/>
</dbReference>
<dbReference type="EMBL" id="FUXX01000008">
    <property type="protein sequence ID" value="SKA59685.1"/>
    <property type="molecule type" value="Genomic_DNA"/>
</dbReference>
<comment type="function">
    <text evidence="6">HflC and HflK could regulate a protease.</text>
</comment>
<accession>A0A1T4V418</accession>
<protein>
    <recommendedName>
        <fullName evidence="6">Protein HflC</fullName>
    </recommendedName>
</protein>
<name>A0A1T4V418_9GAMM</name>
<evidence type="ECO:0000313" key="10">
    <source>
        <dbReference type="Proteomes" id="UP000242432"/>
    </source>
</evidence>
<dbReference type="Gene3D" id="3.30.479.30">
    <property type="entry name" value="Band 7 domain"/>
    <property type="match status" value="1"/>
</dbReference>
<reference evidence="10" key="1">
    <citation type="submission" date="2017-02" db="EMBL/GenBank/DDBJ databases">
        <authorList>
            <person name="Varghese N."/>
            <person name="Submissions S."/>
        </authorList>
    </citation>
    <scope>NUCLEOTIDE SEQUENCE [LARGE SCALE GENOMIC DNA]</scope>
    <source>
        <strain evidence="10">DSM 3072</strain>
    </source>
</reference>
<dbReference type="AlphaFoldDB" id="A0A1T4V418"/>
<evidence type="ECO:0000259" key="8">
    <source>
        <dbReference type="SMART" id="SM00244"/>
    </source>
</evidence>
<dbReference type="InterPro" id="IPR001107">
    <property type="entry name" value="Band_7"/>
</dbReference>
<dbReference type="GO" id="GO:0008233">
    <property type="term" value="F:peptidase activity"/>
    <property type="evidence" value="ECO:0007669"/>
    <property type="project" value="UniProtKB-KW"/>
</dbReference>
<evidence type="ECO:0000256" key="5">
    <source>
        <dbReference type="ARBA" id="ARBA00023136"/>
    </source>
</evidence>
<dbReference type="InterPro" id="IPR036013">
    <property type="entry name" value="Band_7/SPFH_dom_sf"/>
</dbReference>
<dbReference type="SMART" id="SM00244">
    <property type="entry name" value="PHB"/>
    <property type="match status" value="1"/>
</dbReference>
<keyword evidence="10" id="KW-1185">Reference proteome</keyword>
<evidence type="ECO:0000313" key="9">
    <source>
        <dbReference type="EMBL" id="SKA59685.1"/>
    </source>
</evidence>
<dbReference type="STRING" id="83771.SAMN02910357_00492"/>
<dbReference type="GO" id="GO:0006508">
    <property type="term" value="P:proteolysis"/>
    <property type="evidence" value="ECO:0007669"/>
    <property type="project" value="UniProtKB-KW"/>
</dbReference>
<dbReference type="PANTHER" id="PTHR42911">
    <property type="entry name" value="MODULATOR OF FTSH PROTEASE HFLC"/>
    <property type="match status" value="1"/>
</dbReference>
<evidence type="ECO:0000256" key="1">
    <source>
        <dbReference type="ARBA" id="ARBA00004167"/>
    </source>
</evidence>
<keyword evidence="9" id="KW-0378">Hydrolase</keyword>
<comment type="subcellular location">
    <subcellularLocation>
        <location evidence="1">Membrane</location>
        <topology evidence="1">Single-pass membrane protein</topology>
    </subcellularLocation>
</comment>
<dbReference type="SUPFAM" id="SSF117892">
    <property type="entry name" value="Band 7/SPFH domain"/>
    <property type="match status" value="1"/>
</dbReference>
<dbReference type="CDD" id="cd03405">
    <property type="entry name" value="SPFH_HflC"/>
    <property type="match status" value="1"/>
</dbReference>
<dbReference type="Proteomes" id="UP000242432">
    <property type="component" value="Unassembled WGS sequence"/>
</dbReference>
<sequence length="331" mass="36775">MNKNTLNIGLILLFVLAFIGFNSLYVVTEGTKGIVTRFGKVVRASDGKLEIVDPGLHFKAPFIDQVKALDVKIQTISSSADRFVTSEKKDVIIDSYVKWQILDAATYYLTTAGGNKMQAEELLRRRINNSLRSQIGRLTIHQIVSGQNSGKNTSTPEDDNVFDSTDSEVVAVASQSKRDEVMQNALKDIGASAKALGIKIVDVRIKQINLPPEVSNSIYQRMRAERDAVAKLHRSQGRKEAEAIKAHADREVVVKIAEAERQARTLRGEGDAEATRIYAQAYKQNPQLFEFLRSMDAYKKSMTSGKDVLVLKPDSEFFKFFNNANGAKATN</sequence>
<evidence type="ECO:0000256" key="3">
    <source>
        <dbReference type="ARBA" id="ARBA00022692"/>
    </source>
</evidence>
<keyword evidence="9" id="KW-0645">Protease</keyword>
<keyword evidence="5 7" id="KW-0472">Membrane</keyword>
<gene>
    <name evidence="9" type="ORF">SAMN02745213_00719</name>
</gene>
<evidence type="ECO:0000256" key="2">
    <source>
        <dbReference type="ARBA" id="ARBA00007862"/>
    </source>
</evidence>
<organism evidence="9 10">
    <name type="scientific">Succinivibrio dextrinosolvens DSM 3072</name>
    <dbReference type="NCBI Taxonomy" id="1123324"/>
    <lineage>
        <taxon>Bacteria</taxon>
        <taxon>Pseudomonadati</taxon>
        <taxon>Pseudomonadota</taxon>
        <taxon>Gammaproteobacteria</taxon>
        <taxon>Aeromonadales</taxon>
        <taxon>Succinivibrionaceae</taxon>
        <taxon>Succinivibrio</taxon>
    </lineage>
</organism>
<proteinExistence type="inferred from homology"/>
<feature type="transmembrane region" description="Helical" evidence="7">
    <location>
        <begin position="6"/>
        <end position="27"/>
    </location>
</feature>
<dbReference type="NCBIfam" id="TIGR01932">
    <property type="entry name" value="hflC"/>
    <property type="match status" value="1"/>
</dbReference>
<dbReference type="InterPro" id="IPR010200">
    <property type="entry name" value="HflC"/>
</dbReference>
<evidence type="ECO:0000256" key="4">
    <source>
        <dbReference type="ARBA" id="ARBA00022989"/>
    </source>
</evidence>
<keyword evidence="4 7" id="KW-1133">Transmembrane helix</keyword>
<keyword evidence="3 7" id="KW-0812">Transmembrane</keyword>
<dbReference type="PIRSF" id="PIRSF005651">
    <property type="entry name" value="HflC"/>
    <property type="match status" value="1"/>
</dbReference>
<evidence type="ECO:0000256" key="7">
    <source>
        <dbReference type="SAM" id="Phobius"/>
    </source>
</evidence>
<dbReference type="PANTHER" id="PTHR42911:SF1">
    <property type="entry name" value="MODULATOR OF FTSH PROTEASE HFLC"/>
    <property type="match status" value="1"/>
</dbReference>
<evidence type="ECO:0000256" key="6">
    <source>
        <dbReference type="PIRNR" id="PIRNR005651"/>
    </source>
</evidence>